<reference evidence="3 4" key="1">
    <citation type="submission" date="2016-10" db="EMBL/GenBank/DDBJ databases">
        <authorList>
            <person name="de Groot N.N."/>
        </authorList>
    </citation>
    <scope>NUCLEOTIDE SEQUENCE [LARGE SCALE GENOMIC DNA]</scope>
    <source>
        <strain evidence="3 4">ATCC 35022</strain>
    </source>
</reference>
<dbReference type="EMBL" id="FMXQ01000011">
    <property type="protein sequence ID" value="SDB54107.1"/>
    <property type="molecule type" value="Genomic_DNA"/>
</dbReference>
<evidence type="ECO:0000256" key="2">
    <source>
        <dbReference type="SAM" id="SignalP"/>
    </source>
</evidence>
<evidence type="ECO:0000313" key="4">
    <source>
        <dbReference type="Proteomes" id="UP000199071"/>
    </source>
</evidence>
<dbReference type="Proteomes" id="UP000199071">
    <property type="component" value="Unassembled WGS sequence"/>
</dbReference>
<accession>A0A1G6E9H7</accession>
<feature type="region of interest" description="Disordered" evidence="1">
    <location>
        <begin position="179"/>
        <end position="211"/>
    </location>
</feature>
<organism evidence="3 4">
    <name type="scientific">Bauldia litoralis</name>
    <dbReference type="NCBI Taxonomy" id="665467"/>
    <lineage>
        <taxon>Bacteria</taxon>
        <taxon>Pseudomonadati</taxon>
        <taxon>Pseudomonadota</taxon>
        <taxon>Alphaproteobacteria</taxon>
        <taxon>Hyphomicrobiales</taxon>
        <taxon>Kaistiaceae</taxon>
        <taxon>Bauldia</taxon>
    </lineage>
</organism>
<evidence type="ECO:0000313" key="3">
    <source>
        <dbReference type="EMBL" id="SDB54107.1"/>
    </source>
</evidence>
<dbReference type="AlphaFoldDB" id="A0A1G6E9H7"/>
<sequence length="211" mass="21799">MFRIRLLSAASGIALAVAAQGGANASPSEFSDGARAQRPIVTGVIPSDQLFSRLLGLTGGVLTAERVGAAIDAMFPELDREQAQQLPDLMTQIRTLGLVRQTEMAAARHMASRVADSPLLQDAPSLQVELARDILGRLAGPAVAVQVAQSVIDESLCPYEPTDPRYSRDPNCAPLETGAIPDTGGTGTGGTIPGVNAPPNGPENAGTSNGY</sequence>
<evidence type="ECO:0000256" key="1">
    <source>
        <dbReference type="SAM" id="MobiDB-lite"/>
    </source>
</evidence>
<feature type="chain" id="PRO_5011522998" evidence="2">
    <location>
        <begin position="26"/>
        <end position="211"/>
    </location>
</feature>
<protein>
    <submittedName>
        <fullName evidence="3">Uncharacterized protein</fullName>
    </submittedName>
</protein>
<feature type="signal peptide" evidence="2">
    <location>
        <begin position="1"/>
        <end position="25"/>
    </location>
</feature>
<keyword evidence="2" id="KW-0732">Signal</keyword>
<keyword evidence="4" id="KW-1185">Reference proteome</keyword>
<name>A0A1G6E9H7_9HYPH</name>
<proteinExistence type="predicted"/>
<gene>
    <name evidence="3" type="ORF">SAMN02982931_04249</name>
</gene>